<accession>W7XFN7</accession>
<proteinExistence type="predicted"/>
<dbReference type="EMBL" id="GG662410">
    <property type="protein sequence ID" value="EWS71624.1"/>
    <property type="molecule type" value="Genomic_DNA"/>
</dbReference>
<keyword evidence="2" id="KW-1185">Reference proteome</keyword>
<reference evidence="2" key="1">
    <citation type="journal article" date="2006" name="PLoS Biol.">
        <title>Macronuclear genome sequence of the ciliate Tetrahymena thermophila, a model eukaryote.</title>
        <authorList>
            <person name="Eisen J.A."/>
            <person name="Coyne R.S."/>
            <person name="Wu M."/>
            <person name="Wu D."/>
            <person name="Thiagarajan M."/>
            <person name="Wortman J.R."/>
            <person name="Badger J.H."/>
            <person name="Ren Q."/>
            <person name="Amedeo P."/>
            <person name="Jones K.M."/>
            <person name="Tallon L.J."/>
            <person name="Delcher A.L."/>
            <person name="Salzberg S.L."/>
            <person name="Silva J.C."/>
            <person name="Haas B.J."/>
            <person name="Majoros W.H."/>
            <person name="Farzad M."/>
            <person name="Carlton J.M."/>
            <person name="Smith R.K. Jr."/>
            <person name="Garg J."/>
            <person name="Pearlman R.E."/>
            <person name="Karrer K.M."/>
            <person name="Sun L."/>
            <person name="Manning G."/>
            <person name="Elde N.C."/>
            <person name="Turkewitz A.P."/>
            <person name="Asai D.J."/>
            <person name="Wilkes D.E."/>
            <person name="Wang Y."/>
            <person name="Cai H."/>
            <person name="Collins K."/>
            <person name="Stewart B.A."/>
            <person name="Lee S.R."/>
            <person name="Wilamowska K."/>
            <person name="Weinberg Z."/>
            <person name="Ruzzo W.L."/>
            <person name="Wloga D."/>
            <person name="Gaertig J."/>
            <person name="Frankel J."/>
            <person name="Tsao C.-C."/>
            <person name="Gorovsky M.A."/>
            <person name="Keeling P.J."/>
            <person name="Waller R.F."/>
            <person name="Patron N.J."/>
            <person name="Cherry J.M."/>
            <person name="Stover N.A."/>
            <person name="Krieger C.J."/>
            <person name="del Toro C."/>
            <person name="Ryder H.F."/>
            <person name="Williamson S.C."/>
            <person name="Barbeau R.A."/>
            <person name="Hamilton E.P."/>
            <person name="Orias E."/>
        </authorList>
    </citation>
    <scope>NUCLEOTIDE SEQUENCE [LARGE SCALE GENOMIC DNA]</scope>
    <source>
        <strain evidence="2">SB210</strain>
    </source>
</reference>
<dbReference type="InParanoid" id="W7XFN7"/>
<dbReference type="GeneID" id="24442095"/>
<evidence type="ECO:0000313" key="1">
    <source>
        <dbReference type="EMBL" id="EWS71624.1"/>
    </source>
</evidence>
<name>W7XFN7_TETTS</name>
<organism evidence="1 2">
    <name type="scientific">Tetrahymena thermophila (strain SB210)</name>
    <dbReference type="NCBI Taxonomy" id="312017"/>
    <lineage>
        <taxon>Eukaryota</taxon>
        <taxon>Sar</taxon>
        <taxon>Alveolata</taxon>
        <taxon>Ciliophora</taxon>
        <taxon>Intramacronucleata</taxon>
        <taxon>Oligohymenophorea</taxon>
        <taxon>Hymenostomatida</taxon>
        <taxon>Tetrahymenina</taxon>
        <taxon>Tetrahymenidae</taxon>
        <taxon>Tetrahymena</taxon>
    </lineage>
</organism>
<sequence>MNGCKQKDYFYYFLRAKLSENQSKIRNQYILKINSHINFCSYNKLCQQKEKQINSQLVNKKYHIQLNCIKNNIHKILFRSRVIKKEQAQKKSSKQIKQVLQTEIRSLKKKMILENIQNQFFNILKILVDKISTLDRQEINSEFIYKLLQTQANSDQMISLHFQSCNNKDLFFKQIQSSGMLNNLKLILQFMLLISQQKVNLNKLAERIPHFTKIQLCKIDLDLPFVHSRINIIQAKHLNIRQCEATAVQLKLSLPYQNCYSSSYQKIEDQCQKIEFLKMEKNMNLSHYILKENIKQNVFISLNHQNRNYFLKAARQTIILNQSIYKIRT</sequence>
<dbReference type="Proteomes" id="UP000009168">
    <property type="component" value="Unassembled WGS sequence"/>
</dbReference>
<protein>
    <submittedName>
        <fullName evidence="1">Kinase domain protein, putative</fullName>
    </submittedName>
</protein>
<evidence type="ECO:0000313" key="2">
    <source>
        <dbReference type="Proteomes" id="UP000009168"/>
    </source>
</evidence>
<dbReference type="RefSeq" id="XP_012655845.1">
    <property type="nucleotide sequence ID" value="XM_012800391.1"/>
</dbReference>
<keyword evidence="1" id="KW-0418">Kinase</keyword>
<dbReference type="KEGG" id="tet:TTHERM_001287958"/>
<dbReference type="AlphaFoldDB" id="W7XFN7"/>
<keyword evidence="1" id="KW-0808">Transferase</keyword>
<gene>
    <name evidence="1" type="ORF">TTHERM_001287958</name>
</gene>
<dbReference type="GO" id="GO:0016301">
    <property type="term" value="F:kinase activity"/>
    <property type="evidence" value="ECO:0007669"/>
    <property type="project" value="UniProtKB-KW"/>
</dbReference>